<dbReference type="InterPro" id="IPR051582">
    <property type="entry name" value="LRR_extensin-like_regulator"/>
</dbReference>
<dbReference type="Gene3D" id="3.80.10.10">
    <property type="entry name" value="Ribonuclease Inhibitor"/>
    <property type="match status" value="2"/>
</dbReference>
<reference evidence="7" key="1">
    <citation type="journal article" date="2023" name="bioRxiv">
        <title>Improved chromosome-level genome assembly for marigold (Tagetes erecta).</title>
        <authorList>
            <person name="Jiang F."/>
            <person name="Yuan L."/>
            <person name="Wang S."/>
            <person name="Wang H."/>
            <person name="Xu D."/>
            <person name="Wang A."/>
            <person name="Fan W."/>
        </authorList>
    </citation>
    <scope>NUCLEOTIDE SEQUENCE</scope>
    <source>
        <strain evidence="7">WSJ</strain>
        <tissue evidence="7">Leaf</tissue>
    </source>
</reference>
<dbReference type="InterPro" id="IPR001611">
    <property type="entry name" value="Leu-rich_rpt"/>
</dbReference>
<keyword evidence="6" id="KW-0472">Membrane</keyword>
<dbReference type="PANTHER" id="PTHR32093:SF131">
    <property type="entry name" value="LEUCINE-RICH REPEAT-CONTAINING N-TERMINAL PLANT-TYPE DOMAIN-CONTAINING PROTEIN"/>
    <property type="match status" value="1"/>
</dbReference>
<evidence type="ECO:0000256" key="5">
    <source>
        <dbReference type="SAM" id="MobiDB-lite"/>
    </source>
</evidence>
<protein>
    <submittedName>
        <fullName evidence="7">Uncharacterized protein</fullName>
    </submittedName>
</protein>
<dbReference type="PANTHER" id="PTHR32093">
    <property type="entry name" value="LEUCINE-RICH REPEAT EXTENSIN-LIKE PROTEIN 3-RELATED"/>
    <property type="match status" value="1"/>
</dbReference>
<keyword evidence="8" id="KW-1185">Reference proteome</keyword>
<keyword evidence="2" id="KW-0964">Secreted</keyword>
<dbReference type="SUPFAM" id="SSF52058">
    <property type="entry name" value="L domain-like"/>
    <property type="match status" value="1"/>
</dbReference>
<evidence type="ECO:0000256" key="2">
    <source>
        <dbReference type="ARBA" id="ARBA00022525"/>
    </source>
</evidence>
<dbReference type="EMBL" id="JAUHHV010000008">
    <property type="protein sequence ID" value="KAK1414511.1"/>
    <property type="molecule type" value="Genomic_DNA"/>
</dbReference>
<name>A0AAD8NN33_TARER</name>
<gene>
    <name evidence="7" type="ORF">QVD17_30257</name>
</gene>
<dbReference type="Proteomes" id="UP001229421">
    <property type="component" value="Unassembled WGS sequence"/>
</dbReference>
<dbReference type="AlphaFoldDB" id="A0AAD8NN33"/>
<evidence type="ECO:0000256" key="6">
    <source>
        <dbReference type="SAM" id="Phobius"/>
    </source>
</evidence>
<sequence length="468" mass="52629">MCVRRKFLLFISIFIGCIIIACIIIAACRNFNHTKHPPPQKPQPSTSPSLPPQKPKQSPPRPQISPPPSKPPQPPPPAFESPRLALVYPVIQAFKKKVTFDPKEVTKTWTGTNICRDYKGFFCDIVPHYNQIALSGVDFNHFYLGGRNLTITDLLSGLPDIVFFHANSNNFTGSFPTDLNKLKYFYELDLSNNKFSGEFPYRVLRATKLKFLDLRFNAFAGVVPPQFLRLNLDFLLINNNNFAKKLPENLGSTTANYVTVANNEFVGGIPPSIGQASDTLFEVLFLNNWLSGCLPYEIGLLKKAYVFDVESNYLTGSIPHSFQCLKKMQVLNLARNNFYGVVPEMVCSLPELFSFTLAYNYFTEVGPRCRELIKNGVLDVKKNCIVDLPDQRSSADCANFFSRSHSCPNETSLTYVPCTQVYSSAQLESSDVHLTAPAPAPTQPPRWLTYDALSASYVISSRHTHYYM</sequence>
<organism evidence="7 8">
    <name type="scientific">Tagetes erecta</name>
    <name type="common">African marigold</name>
    <dbReference type="NCBI Taxonomy" id="13708"/>
    <lineage>
        <taxon>Eukaryota</taxon>
        <taxon>Viridiplantae</taxon>
        <taxon>Streptophyta</taxon>
        <taxon>Embryophyta</taxon>
        <taxon>Tracheophyta</taxon>
        <taxon>Spermatophyta</taxon>
        <taxon>Magnoliopsida</taxon>
        <taxon>eudicotyledons</taxon>
        <taxon>Gunneridae</taxon>
        <taxon>Pentapetalae</taxon>
        <taxon>asterids</taxon>
        <taxon>campanulids</taxon>
        <taxon>Asterales</taxon>
        <taxon>Asteraceae</taxon>
        <taxon>Asteroideae</taxon>
        <taxon>Heliantheae alliance</taxon>
        <taxon>Tageteae</taxon>
        <taxon>Tagetes</taxon>
    </lineage>
</organism>
<accession>A0AAD8NN33</accession>
<evidence type="ECO:0000256" key="4">
    <source>
        <dbReference type="ARBA" id="ARBA00022737"/>
    </source>
</evidence>
<comment type="subcellular location">
    <subcellularLocation>
        <location evidence="1">Secreted</location>
    </subcellularLocation>
</comment>
<dbReference type="PROSITE" id="PS51257">
    <property type="entry name" value="PROKAR_LIPOPROTEIN"/>
    <property type="match status" value="1"/>
</dbReference>
<feature type="transmembrane region" description="Helical" evidence="6">
    <location>
        <begin position="7"/>
        <end position="27"/>
    </location>
</feature>
<keyword evidence="4" id="KW-0677">Repeat</keyword>
<feature type="compositionally biased region" description="Pro residues" evidence="5">
    <location>
        <begin position="49"/>
        <end position="77"/>
    </location>
</feature>
<dbReference type="Pfam" id="PF00560">
    <property type="entry name" value="LRR_1"/>
    <property type="match status" value="1"/>
</dbReference>
<dbReference type="Pfam" id="PF13855">
    <property type="entry name" value="LRR_8"/>
    <property type="match status" value="1"/>
</dbReference>
<dbReference type="InterPro" id="IPR032675">
    <property type="entry name" value="LRR_dom_sf"/>
</dbReference>
<evidence type="ECO:0000313" key="7">
    <source>
        <dbReference type="EMBL" id="KAK1414511.1"/>
    </source>
</evidence>
<evidence type="ECO:0000256" key="1">
    <source>
        <dbReference type="ARBA" id="ARBA00004613"/>
    </source>
</evidence>
<evidence type="ECO:0000313" key="8">
    <source>
        <dbReference type="Proteomes" id="UP001229421"/>
    </source>
</evidence>
<keyword evidence="3" id="KW-0732">Signal</keyword>
<keyword evidence="6" id="KW-0812">Transmembrane</keyword>
<feature type="region of interest" description="Disordered" evidence="5">
    <location>
        <begin position="35"/>
        <end position="77"/>
    </location>
</feature>
<proteinExistence type="predicted"/>
<evidence type="ECO:0000256" key="3">
    <source>
        <dbReference type="ARBA" id="ARBA00022729"/>
    </source>
</evidence>
<comment type="caution">
    <text evidence="7">The sequence shown here is derived from an EMBL/GenBank/DDBJ whole genome shotgun (WGS) entry which is preliminary data.</text>
</comment>
<dbReference type="GO" id="GO:0005576">
    <property type="term" value="C:extracellular region"/>
    <property type="evidence" value="ECO:0007669"/>
    <property type="project" value="UniProtKB-SubCell"/>
</dbReference>
<keyword evidence="6" id="KW-1133">Transmembrane helix</keyword>